<feature type="domain" description="N-acetyltransferase" evidence="1">
    <location>
        <begin position="89"/>
        <end position="174"/>
    </location>
</feature>
<comment type="caution">
    <text evidence="2">The sequence shown here is derived from an EMBL/GenBank/DDBJ whole genome shotgun (WGS) entry which is preliminary data.</text>
</comment>
<organism evidence="2 3">
    <name type="scientific">Candidatus Wallbacteria bacterium HGW-Wallbacteria-1</name>
    <dbReference type="NCBI Taxonomy" id="2013854"/>
    <lineage>
        <taxon>Bacteria</taxon>
        <taxon>Candidatus Walliibacteriota</taxon>
    </lineage>
</organism>
<evidence type="ECO:0000259" key="1">
    <source>
        <dbReference type="Pfam" id="PF00583"/>
    </source>
</evidence>
<dbReference type="GO" id="GO:0016747">
    <property type="term" value="F:acyltransferase activity, transferring groups other than amino-acyl groups"/>
    <property type="evidence" value="ECO:0007669"/>
    <property type="project" value="InterPro"/>
</dbReference>
<evidence type="ECO:0000313" key="3">
    <source>
        <dbReference type="Proteomes" id="UP000233256"/>
    </source>
</evidence>
<gene>
    <name evidence="2" type="ORF">CVV64_13165</name>
</gene>
<dbReference type="SUPFAM" id="SSF55729">
    <property type="entry name" value="Acyl-CoA N-acyltransferases (Nat)"/>
    <property type="match status" value="1"/>
</dbReference>
<proteinExistence type="predicted"/>
<protein>
    <recommendedName>
        <fullName evidence="1">N-acetyltransferase domain-containing protein</fullName>
    </recommendedName>
</protein>
<dbReference type="EMBL" id="PGXC01000013">
    <property type="protein sequence ID" value="PKK89747.1"/>
    <property type="molecule type" value="Genomic_DNA"/>
</dbReference>
<dbReference type="AlphaFoldDB" id="A0A2N1PN46"/>
<dbReference type="InterPro" id="IPR000182">
    <property type="entry name" value="GNAT_dom"/>
</dbReference>
<reference evidence="2 3" key="1">
    <citation type="journal article" date="2017" name="ISME J.">
        <title>Potential for microbial H2 and metal transformations associated with novel bacteria and archaea in deep terrestrial subsurface sediments.</title>
        <authorList>
            <person name="Hernsdorf A.W."/>
            <person name="Amano Y."/>
            <person name="Miyakawa K."/>
            <person name="Ise K."/>
            <person name="Suzuki Y."/>
            <person name="Anantharaman K."/>
            <person name="Probst A."/>
            <person name="Burstein D."/>
            <person name="Thomas B.C."/>
            <person name="Banfield J.F."/>
        </authorList>
    </citation>
    <scope>NUCLEOTIDE SEQUENCE [LARGE SCALE GENOMIC DNA]</scope>
    <source>
        <strain evidence="2">HGW-Wallbacteria-1</strain>
    </source>
</reference>
<dbReference type="Pfam" id="PF00583">
    <property type="entry name" value="Acetyltransf_1"/>
    <property type="match status" value="1"/>
</dbReference>
<accession>A0A2N1PN46</accession>
<evidence type="ECO:0000313" key="2">
    <source>
        <dbReference type="EMBL" id="PKK89747.1"/>
    </source>
</evidence>
<dbReference type="InterPro" id="IPR016181">
    <property type="entry name" value="Acyl_CoA_acyltransferase"/>
</dbReference>
<dbReference type="Proteomes" id="UP000233256">
    <property type="component" value="Unassembled WGS sequence"/>
</dbReference>
<dbReference type="Gene3D" id="3.40.630.30">
    <property type="match status" value="1"/>
</dbReference>
<sequence length="203" mass="23735">MSQIQEMFFTRSLALMLIKMSLRLFEIGTIMVKDKLKFEKYSMENRNVKFGFAKTSNRCEIIDLCLNVMKQWGKIDSEMQESIKRQIAVQIERNLIFCAFKNERVIGFTSVIDRSISGKINKHRLHITNTVISDENRKLGIATKLRELVIEFAGINNYVMVTTNHHKDNEVMQNLSIKFNFKEFPEDELLPTDKDSISYKLVL</sequence>
<name>A0A2N1PN46_9BACT</name>